<keyword evidence="2" id="KW-1185">Reference proteome</keyword>
<organism evidence="1 2">
    <name type="scientific">Vitis vinifera</name>
    <name type="common">Grape</name>
    <dbReference type="NCBI Taxonomy" id="29760"/>
    <lineage>
        <taxon>Eukaryota</taxon>
        <taxon>Viridiplantae</taxon>
        <taxon>Streptophyta</taxon>
        <taxon>Embryophyta</taxon>
        <taxon>Tracheophyta</taxon>
        <taxon>Spermatophyta</taxon>
        <taxon>Magnoliopsida</taxon>
        <taxon>eudicotyledons</taxon>
        <taxon>Gunneridae</taxon>
        <taxon>Pentapetalae</taxon>
        <taxon>rosids</taxon>
        <taxon>Vitales</taxon>
        <taxon>Vitaceae</taxon>
        <taxon>Viteae</taxon>
        <taxon>Vitis</taxon>
    </lineage>
</organism>
<dbReference type="InParanoid" id="F6HRL1"/>
<evidence type="ECO:0000313" key="1">
    <source>
        <dbReference type="EMBL" id="CCB57319.1"/>
    </source>
</evidence>
<dbReference type="AlphaFoldDB" id="F6HRL1"/>
<dbReference type="PaxDb" id="29760-VIT_00s0187g00070.t01"/>
<sequence length="163" mass="18953">MLRGLSSFTFRLIDYMLKTCHEHKLGFDASSENLLDHPKLKKKRENYHLMVILRRIILLSMEMLVPRLCLWQSTILEDGHSERVMDKRGIVRLLEEKVVQMLMMRMVKTLLRLVKMSQLVSLQVMSALEESRKRKSQLACCVGGNTCPSAEGWSMRLVIFKDG</sequence>
<reference evidence="2" key="1">
    <citation type="journal article" date="2007" name="Nature">
        <title>The grapevine genome sequence suggests ancestral hexaploidization in major angiosperm phyla.</title>
        <authorList>
            <consortium name="The French-Italian Public Consortium for Grapevine Genome Characterization."/>
            <person name="Jaillon O."/>
            <person name="Aury J.-M."/>
            <person name="Noel B."/>
            <person name="Policriti A."/>
            <person name="Clepet C."/>
            <person name="Casagrande A."/>
            <person name="Choisne N."/>
            <person name="Aubourg S."/>
            <person name="Vitulo N."/>
            <person name="Jubin C."/>
            <person name="Vezzi A."/>
            <person name="Legeai F."/>
            <person name="Hugueney P."/>
            <person name="Dasilva C."/>
            <person name="Horner D."/>
            <person name="Mica E."/>
            <person name="Jublot D."/>
            <person name="Poulain J."/>
            <person name="Bruyere C."/>
            <person name="Billault A."/>
            <person name="Segurens B."/>
            <person name="Gouyvenoux M."/>
            <person name="Ugarte E."/>
            <person name="Cattonaro F."/>
            <person name="Anthouard V."/>
            <person name="Vico V."/>
            <person name="Del Fabbro C."/>
            <person name="Alaux M."/>
            <person name="Di Gaspero G."/>
            <person name="Dumas V."/>
            <person name="Felice N."/>
            <person name="Paillard S."/>
            <person name="Juman I."/>
            <person name="Moroldo M."/>
            <person name="Scalabrin S."/>
            <person name="Canaguier A."/>
            <person name="Le Clainche I."/>
            <person name="Malacrida G."/>
            <person name="Durand E."/>
            <person name="Pesole G."/>
            <person name="Laucou V."/>
            <person name="Chatelet P."/>
            <person name="Merdinoglu D."/>
            <person name="Delledonne M."/>
            <person name="Pezzotti M."/>
            <person name="Lecharny A."/>
            <person name="Scarpelli C."/>
            <person name="Artiguenave F."/>
            <person name="Pe M.E."/>
            <person name="Valle G."/>
            <person name="Morgante M."/>
            <person name="Caboche M."/>
            <person name="Adam-Blondon A.-F."/>
            <person name="Weissenbach J."/>
            <person name="Quetier F."/>
            <person name="Wincker P."/>
        </authorList>
    </citation>
    <scope>NUCLEOTIDE SEQUENCE [LARGE SCALE GENOMIC DNA]</scope>
    <source>
        <strain evidence="2">cv. Pinot noir / PN40024</strain>
    </source>
</reference>
<accession>F6HRL1</accession>
<gene>
    <name evidence="1" type="ORF">VIT_00s0187g00070</name>
</gene>
<protein>
    <submittedName>
        <fullName evidence="1">Uncharacterized protein</fullName>
    </submittedName>
</protein>
<dbReference type="EMBL" id="FN596025">
    <property type="protein sequence ID" value="CCB57319.1"/>
    <property type="molecule type" value="Genomic_DNA"/>
</dbReference>
<evidence type="ECO:0000313" key="2">
    <source>
        <dbReference type="Proteomes" id="UP000009183"/>
    </source>
</evidence>
<name>F6HRL1_VITVI</name>
<dbReference type="HOGENOM" id="CLU_1630021_0_0_1"/>
<proteinExistence type="predicted"/>
<dbReference type="Proteomes" id="UP000009183">
    <property type="component" value="Unassembled WGS sequence, unordered"/>
</dbReference>